<gene>
    <name evidence="1" type="ORF">Taro_036113</name>
</gene>
<accession>A0A843WCF2</accession>
<keyword evidence="2" id="KW-1185">Reference proteome</keyword>
<reference evidence="1" key="1">
    <citation type="submission" date="2017-07" db="EMBL/GenBank/DDBJ databases">
        <title>Taro Niue Genome Assembly and Annotation.</title>
        <authorList>
            <person name="Atibalentja N."/>
            <person name="Keating K."/>
            <person name="Fields C.J."/>
        </authorList>
    </citation>
    <scope>NUCLEOTIDE SEQUENCE</scope>
    <source>
        <strain evidence="1">Niue_2</strain>
        <tissue evidence="1">Leaf</tissue>
    </source>
</reference>
<evidence type="ECO:0000313" key="1">
    <source>
        <dbReference type="EMBL" id="MQM03331.1"/>
    </source>
</evidence>
<protein>
    <submittedName>
        <fullName evidence="1">Uncharacterized protein</fullName>
    </submittedName>
</protein>
<feature type="non-terminal residue" evidence="1">
    <location>
        <position position="152"/>
    </location>
</feature>
<name>A0A843WCF2_COLES</name>
<evidence type="ECO:0000313" key="2">
    <source>
        <dbReference type="Proteomes" id="UP000652761"/>
    </source>
</evidence>
<comment type="caution">
    <text evidence="1">The sequence shown here is derived from an EMBL/GenBank/DDBJ whole genome shotgun (WGS) entry which is preliminary data.</text>
</comment>
<sequence length="152" mass="16569">IFDLGLGVGGRYQIGISRRAGRGRDAPSSGLFALAQYCDSRCWWVVERLGPRFRFAVDGLKRQGGSFVGGSIGVYVDMVCGQAVMKLIFLVSSVETPDQSKQCLWSGLMLQSSSVRKMFGGDNGNPVFPLFLGENQIQYDSNASTQLQLFGN</sequence>
<organism evidence="1 2">
    <name type="scientific">Colocasia esculenta</name>
    <name type="common">Wild taro</name>
    <name type="synonym">Arum esculentum</name>
    <dbReference type="NCBI Taxonomy" id="4460"/>
    <lineage>
        <taxon>Eukaryota</taxon>
        <taxon>Viridiplantae</taxon>
        <taxon>Streptophyta</taxon>
        <taxon>Embryophyta</taxon>
        <taxon>Tracheophyta</taxon>
        <taxon>Spermatophyta</taxon>
        <taxon>Magnoliopsida</taxon>
        <taxon>Liliopsida</taxon>
        <taxon>Araceae</taxon>
        <taxon>Aroideae</taxon>
        <taxon>Colocasieae</taxon>
        <taxon>Colocasia</taxon>
    </lineage>
</organism>
<proteinExistence type="predicted"/>
<dbReference type="EMBL" id="NMUH01003013">
    <property type="protein sequence ID" value="MQM03331.1"/>
    <property type="molecule type" value="Genomic_DNA"/>
</dbReference>
<dbReference type="Proteomes" id="UP000652761">
    <property type="component" value="Unassembled WGS sequence"/>
</dbReference>
<dbReference type="AlphaFoldDB" id="A0A843WCF2"/>